<evidence type="ECO:0000313" key="6">
    <source>
        <dbReference type="Proteomes" id="UP000637643"/>
    </source>
</evidence>
<keyword evidence="3" id="KW-0233">DNA recombination</keyword>
<dbReference type="Proteomes" id="UP000637643">
    <property type="component" value="Unassembled WGS sequence"/>
</dbReference>
<dbReference type="InterPro" id="IPR050090">
    <property type="entry name" value="Tyrosine_recombinase_XerCD"/>
</dbReference>
<name>A0A917CDG6_9BACL</name>
<dbReference type="InterPro" id="IPR013762">
    <property type="entry name" value="Integrase-like_cat_sf"/>
</dbReference>
<accession>A0A917CDG6</accession>
<dbReference type="PROSITE" id="PS51898">
    <property type="entry name" value="TYR_RECOMBINASE"/>
    <property type="match status" value="1"/>
</dbReference>
<protein>
    <submittedName>
        <fullName evidence="5">Site-specific integrase</fullName>
    </submittedName>
</protein>
<evidence type="ECO:0000256" key="2">
    <source>
        <dbReference type="ARBA" id="ARBA00023125"/>
    </source>
</evidence>
<dbReference type="InterPro" id="IPR002104">
    <property type="entry name" value="Integrase_catalytic"/>
</dbReference>
<dbReference type="RefSeq" id="WP_189026158.1">
    <property type="nucleotide sequence ID" value="NZ_BMKR01000011.1"/>
</dbReference>
<dbReference type="Pfam" id="PF00589">
    <property type="entry name" value="Phage_integrase"/>
    <property type="match status" value="1"/>
</dbReference>
<gene>
    <name evidence="5" type="ORF">GCM10010912_30260</name>
</gene>
<keyword evidence="6" id="KW-1185">Reference proteome</keyword>
<keyword evidence="2" id="KW-0238">DNA-binding</keyword>
<reference evidence="5" key="1">
    <citation type="journal article" date="2014" name="Int. J. Syst. Evol. Microbiol.">
        <title>Complete genome sequence of Corynebacterium casei LMG S-19264T (=DSM 44701T), isolated from a smear-ripened cheese.</title>
        <authorList>
            <consortium name="US DOE Joint Genome Institute (JGI-PGF)"/>
            <person name="Walter F."/>
            <person name="Albersmeier A."/>
            <person name="Kalinowski J."/>
            <person name="Ruckert C."/>
        </authorList>
    </citation>
    <scope>NUCLEOTIDE SEQUENCE</scope>
    <source>
        <strain evidence="5">CGMCC 1.16134</strain>
    </source>
</reference>
<dbReference type="Gene3D" id="1.10.443.10">
    <property type="entry name" value="Intergrase catalytic core"/>
    <property type="match status" value="1"/>
</dbReference>
<dbReference type="InterPro" id="IPR010998">
    <property type="entry name" value="Integrase_recombinase_N"/>
</dbReference>
<dbReference type="PANTHER" id="PTHR30349">
    <property type="entry name" value="PHAGE INTEGRASE-RELATED"/>
    <property type="match status" value="1"/>
</dbReference>
<dbReference type="CDD" id="cd01189">
    <property type="entry name" value="INT_ICEBs1_C_like"/>
    <property type="match status" value="1"/>
</dbReference>
<sequence length="421" mass="48568">MASIKKIPAKNKQGYKWRCVMEGPLDPVTGKRQQIPRVRDTKQEAISAAQAEYDRLAAGIDVKKAKVTTFEVTAWEWLEVYSKRKVKGATIRVRKKEIKIISGYMGMSLIGSISRKQYQTMLNDMYAIGYRVKDKDNEGQFVYKPYAKTTLEGVHTTAGMIFEWAIAEGLRKDNPTKGAVIPEKVLTVEEIEEEDLEASYLERNELEEFLNAVKEHGLERDLETFYLLAFSGTRSGEVCALKWKDINFQTNEIRITKTLYNPDNNMKKYELTPPKTKGSIRNFNMDEFIIDMLESLKDRQAIVHARYKAEFDDYHAANFVFCRPNGYPYIQKSIINRMSRILKYTSITKHATPHIFRHTHISMLTEAGVDLVNIMKRVGHDDAKTTMKIYTHVTNKMKQNDADKLKIHFGNLLKLEKPQGM</sequence>
<dbReference type="EMBL" id="BMKR01000011">
    <property type="protein sequence ID" value="GGF83079.1"/>
    <property type="molecule type" value="Genomic_DNA"/>
</dbReference>
<evidence type="ECO:0000256" key="3">
    <source>
        <dbReference type="ARBA" id="ARBA00023172"/>
    </source>
</evidence>
<dbReference type="GO" id="GO:0006310">
    <property type="term" value="P:DNA recombination"/>
    <property type="evidence" value="ECO:0007669"/>
    <property type="project" value="UniProtKB-KW"/>
</dbReference>
<comment type="similarity">
    <text evidence="1">Belongs to the 'phage' integrase family.</text>
</comment>
<dbReference type="GO" id="GO:0003677">
    <property type="term" value="F:DNA binding"/>
    <property type="evidence" value="ECO:0007669"/>
    <property type="project" value="UniProtKB-KW"/>
</dbReference>
<organism evidence="5 6">
    <name type="scientific">Paenibacillus albidus</name>
    <dbReference type="NCBI Taxonomy" id="2041023"/>
    <lineage>
        <taxon>Bacteria</taxon>
        <taxon>Bacillati</taxon>
        <taxon>Bacillota</taxon>
        <taxon>Bacilli</taxon>
        <taxon>Bacillales</taxon>
        <taxon>Paenibacillaceae</taxon>
        <taxon>Paenibacillus</taxon>
    </lineage>
</organism>
<dbReference type="InterPro" id="IPR011010">
    <property type="entry name" value="DNA_brk_join_enz"/>
</dbReference>
<comment type="caution">
    <text evidence="5">The sequence shown here is derived from an EMBL/GenBank/DDBJ whole genome shotgun (WGS) entry which is preliminary data.</text>
</comment>
<dbReference type="PANTHER" id="PTHR30349:SF64">
    <property type="entry name" value="PROPHAGE INTEGRASE INTD-RELATED"/>
    <property type="match status" value="1"/>
</dbReference>
<evidence type="ECO:0000256" key="1">
    <source>
        <dbReference type="ARBA" id="ARBA00008857"/>
    </source>
</evidence>
<dbReference type="GO" id="GO:0015074">
    <property type="term" value="P:DNA integration"/>
    <property type="evidence" value="ECO:0007669"/>
    <property type="project" value="InterPro"/>
</dbReference>
<dbReference type="SUPFAM" id="SSF56349">
    <property type="entry name" value="DNA breaking-rejoining enzymes"/>
    <property type="match status" value="1"/>
</dbReference>
<evidence type="ECO:0000313" key="5">
    <source>
        <dbReference type="EMBL" id="GGF83079.1"/>
    </source>
</evidence>
<evidence type="ECO:0000259" key="4">
    <source>
        <dbReference type="PROSITE" id="PS51898"/>
    </source>
</evidence>
<dbReference type="Gene3D" id="1.10.150.130">
    <property type="match status" value="1"/>
</dbReference>
<proteinExistence type="inferred from homology"/>
<reference evidence="5" key="2">
    <citation type="submission" date="2020-09" db="EMBL/GenBank/DDBJ databases">
        <authorList>
            <person name="Sun Q."/>
            <person name="Zhou Y."/>
        </authorList>
    </citation>
    <scope>NUCLEOTIDE SEQUENCE</scope>
    <source>
        <strain evidence="5">CGMCC 1.16134</strain>
    </source>
</reference>
<feature type="domain" description="Tyr recombinase" evidence="4">
    <location>
        <begin position="196"/>
        <end position="403"/>
    </location>
</feature>
<dbReference type="AlphaFoldDB" id="A0A917CDG6"/>